<sequence>MEISNTVIQGAITLLFSVVSFGLSIWVRNLTTTIEKLRDGQAEMHLLFQLKTDAARDHAQVLQIFYGYQAVDGTHQRAHGPSD</sequence>
<keyword evidence="1" id="KW-0472">Membrane</keyword>
<dbReference type="Proteomes" id="UP000251197">
    <property type="component" value="Unassembled WGS sequence"/>
</dbReference>
<gene>
    <name evidence="2" type="ORF">NCTC12120_06545</name>
</gene>
<organism evidence="2 3">
    <name type="scientific">Cedecea neteri</name>
    <dbReference type="NCBI Taxonomy" id="158822"/>
    <lineage>
        <taxon>Bacteria</taxon>
        <taxon>Pseudomonadati</taxon>
        <taxon>Pseudomonadota</taxon>
        <taxon>Gammaproteobacteria</taxon>
        <taxon>Enterobacterales</taxon>
        <taxon>Enterobacteriaceae</taxon>
        <taxon>Cedecea</taxon>
    </lineage>
</organism>
<dbReference type="EMBL" id="UAVU01000010">
    <property type="protein sequence ID" value="SQC93431.1"/>
    <property type="molecule type" value="Genomic_DNA"/>
</dbReference>
<protein>
    <submittedName>
        <fullName evidence="2">Uncharacterized protein</fullName>
    </submittedName>
</protein>
<evidence type="ECO:0000313" key="2">
    <source>
        <dbReference type="EMBL" id="SQC93431.1"/>
    </source>
</evidence>
<reference evidence="2 3" key="1">
    <citation type="submission" date="2018-06" db="EMBL/GenBank/DDBJ databases">
        <authorList>
            <consortium name="Pathogen Informatics"/>
            <person name="Doyle S."/>
        </authorList>
    </citation>
    <scope>NUCLEOTIDE SEQUENCE [LARGE SCALE GENOMIC DNA]</scope>
    <source>
        <strain evidence="2 3">NCTC12120</strain>
    </source>
</reference>
<accession>A0A2X3JBS4</accession>
<evidence type="ECO:0000313" key="3">
    <source>
        <dbReference type="Proteomes" id="UP000251197"/>
    </source>
</evidence>
<name>A0A2X3JBS4_9ENTR</name>
<dbReference type="AlphaFoldDB" id="A0A2X3JBS4"/>
<evidence type="ECO:0000256" key="1">
    <source>
        <dbReference type="SAM" id="Phobius"/>
    </source>
</evidence>
<proteinExistence type="predicted"/>
<keyword evidence="1" id="KW-0812">Transmembrane</keyword>
<keyword evidence="1" id="KW-1133">Transmembrane helix</keyword>
<feature type="transmembrane region" description="Helical" evidence="1">
    <location>
        <begin position="6"/>
        <end position="27"/>
    </location>
</feature>